<feature type="signal peptide" evidence="2">
    <location>
        <begin position="1"/>
        <end position="18"/>
    </location>
</feature>
<feature type="compositionally biased region" description="Polar residues" evidence="1">
    <location>
        <begin position="1801"/>
        <end position="1812"/>
    </location>
</feature>
<dbReference type="NCBIfam" id="TIGR03696">
    <property type="entry name" value="Rhs_assc_core"/>
    <property type="match status" value="1"/>
</dbReference>
<dbReference type="EMBL" id="BAAAQN010000031">
    <property type="protein sequence ID" value="GAA2041310.1"/>
    <property type="molecule type" value="Genomic_DNA"/>
</dbReference>
<dbReference type="PANTHER" id="PTHR32305:SF17">
    <property type="entry name" value="TRNA NUCLEASE WAPA"/>
    <property type="match status" value="1"/>
</dbReference>
<keyword evidence="2" id="KW-0732">Signal</keyword>
<feature type="chain" id="PRO_5046806255" evidence="2">
    <location>
        <begin position="19"/>
        <end position="2355"/>
    </location>
</feature>
<accession>A0ABP5GA46</accession>
<dbReference type="InterPro" id="IPR022385">
    <property type="entry name" value="Rhs_assc_core"/>
</dbReference>
<proteinExistence type="predicted"/>
<feature type="compositionally biased region" description="Polar residues" evidence="1">
    <location>
        <begin position="1750"/>
        <end position="1768"/>
    </location>
</feature>
<evidence type="ECO:0000313" key="3">
    <source>
        <dbReference type="EMBL" id="GAA2041310.1"/>
    </source>
</evidence>
<dbReference type="Gene3D" id="2.180.10.10">
    <property type="entry name" value="RHS repeat-associated core"/>
    <property type="match status" value="1"/>
</dbReference>
<evidence type="ECO:0000256" key="1">
    <source>
        <dbReference type="SAM" id="MobiDB-lite"/>
    </source>
</evidence>
<evidence type="ECO:0000313" key="4">
    <source>
        <dbReference type="Proteomes" id="UP001500751"/>
    </source>
</evidence>
<dbReference type="PANTHER" id="PTHR32305">
    <property type="match status" value="1"/>
</dbReference>
<feature type="compositionally biased region" description="Low complexity" evidence="1">
    <location>
        <begin position="1813"/>
        <end position="1828"/>
    </location>
</feature>
<feature type="region of interest" description="Disordered" evidence="1">
    <location>
        <begin position="2040"/>
        <end position="2086"/>
    </location>
</feature>
<feature type="region of interest" description="Disordered" evidence="1">
    <location>
        <begin position="1786"/>
        <end position="1828"/>
    </location>
</feature>
<organism evidence="3 4">
    <name type="scientific">Catenulispora yoronensis</name>
    <dbReference type="NCBI Taxonomy" id="450799"/>
    <lineage>
        <taxon>Bacteria</taxon>
        <taxon>Bacillati</taxon>
        <taxon>Actinomycetota</taxon>
        <taxon>Actinomycetes</taxon>
        <taxon>Catenulisporales</taxon>
        <taxon>Catenulisporaceae</taxon>
        <taxon>Catenulispora</taxon>
    </lineage>
</organism>
<keyword evidence="4" id="KW-1185">Reference proteome</keyword>
<evidence type="ECO:0000256" key="2">
    <source>
        <dbReference type="SAM" id="SignalP"/>
    </source>
</evidence>
<dbReference type="Proteomes" id="UP001500751">
    <property type="component" value="Unassembled WGS sequence"/>
</dbReference>
<feature type="region of interest" description="Disordered" evidence="1">
    <location>
        <begin position="1724"/>
        <end position="1769"/>
    </location>
</feature>
<dbReference type="InterPro" id="IPR050708">
    <property type="entry name" value="T6SS_VgrG/RHS"/>
</dbReference>
<name>A0ABP5GA46_9ACTN</name>
<sequence length="2355" mass="246768">MTAVAVALPVISAPPVIAAGRAYKGKIWQPRPVVKEAAVPSQGGLATKRSAPQNLPGYNAPVPVWPAAATATVDLAPATTAAPLKPLAAGAASDAAAGLAPITGMPVSIAAPSDTTDAMRTTKAPGASTQAAPTPKVTVSVTAHDAAQQAGVAGMIVTAVRADSGATATPATVAVDYSGFATAFGGDFADRLTLVALPACSVTTPSDPACRKQTPVSFTNDRQHRKLVATVSVPAAASAAPLVLAASSTPSGMNGSYTATSLKPSDTWTGGGNEGSFTYTYPMTTPASLGGASPSVALSYDSASVDGRTSASNAQGSWAGDGWDYNPGFIERSYKPCSKAGFATSGDECWGIPNATVSLAGHSGELVRDDTSGTWRLAGDDGTRVEQLSGATNGNAGDGGTYWRLTTTDGTQYYFGANRLPGGTNSGTEPVTYSAWGVPVFGAGSPAGSKCADPTTAVATDCRTGWRWNLDFVIDPHHNLTRYTYAREENFYLRGAANSPTEYQAGGFLRQIDYGWRSDDYYNTAIHPASTVVFNPVARCISDVSQAGHDSRCPTGAVPVSSGIAQTGITAANAPSFVDTPWDQACTSAGTKDGTAGGTKCIDYWPSFYNTERLDSVTTNVWNGSAYRPVDKYTLMHQFNAVPDPSTAGNQPTLWLAGIKHSGWVVNQDGSTTQADDPTVYTYGQFLPNRAATHSFNASNNASDYNRLRMDAITDTTGSEVDVSYADPSTLCPGSTAPTITANSTLCYPEYWGLPGSTSSTPTLDWFNKYIVTSVTRYDDTLLAPMRQVNYSYLGTPVWHTNDSEQADAQYRTFDQFRGYAQVQSVAGNEPDNSNTKIVTTYFRGMDQDGNATYPFQDANKHVWVVDGHGDVFAPGVPGLRDDNSLAGQVLETQTYASATSSDVVSDTVNIPVDPTSSGPAHVVNLPSGGPDPGNMVTAAHNRGSGLPMQRAHFAHIAKTVTYQKVSTGTRRSEVDFDYDNTLPNPATNTPGGNGRLLMTDDKGDGTVQELCSITGYALQTSNTQRTSIPWETTKTLGPCTYNMTLTTANLISDTVTLYDGSPNNGELSGAGDPTTVKTAKGITLTNPVTNTYTESWAVTGASFDTTYGRITSATDADQRTTHTDYAPTGGALPTSYKVTNPLGWASTTTLDQGRGIAETSTDANGHLTTEVLDGMGRLKGVWKPDRPWASNKTSPNIRFTYLLNGTTPHLATPSQPAQPNGYAETETLLEDGSYAATFNIVNGFGEMVQTQSPALDESQGRMIVNTRYDTLGRVMETNLPYFDQGATTPTGVWASWNDNLPAQTVTTFDGLSRPVTVTQKHNGSTIPGMVTTTSYPGLDRTDVVGPAGNGTGASSAISTFTDVRGRTTALWTYKNSPLNPTGNANDADVTSYGLTYNLNGSEGTTTTVTDATSHNVWTTTSSDLLGHQMAKNDPDAGLSTSYSDDAGLLLATADGRGHVLGYTYDPLSRKTGEYDGGTVTDRSIGALAAAGVQATNNSAAQLVGWTFDPAGNKGQPDASTRFPGGNAYKQQVTGYDADYRPLGNRTIIPASEGALAGTYQSNNYYTSMTGELSYYDTPAVPNAGIASETIYNSYNRFGLLLFTGGNADYLVSTIYDRDGKTLSRTLGDYPYQIVQQNLYDAGTGRVTNTFVDTTAGQSTVNPTQLNTYSIDEVSYDYDAAGRLTSTADLQNWSVSGSYNPGPAQRDIQCYTYDYASRLTNAWTDSGDQSPSATTNPNSPTTATGALGSCASSRTNNPPTDASSTTQIGGPARYWQSYTYSGADAQSGNRTSVTDHDPAGVTTNNVTRTSSYAAPGTVNTGGATNPGTGPHLLSQITKTGGATVNYAYDGAGNSTLRPNGTVLGQQLTWDAEDRLKHVDNNNGTTADYLYDAEGDQLIRRDTGGATAGTTLYLGATEVYLAGTNTVTANRYLTYPGAPDIIEASNGAITYQVNNNEGTGGTTVNAATGKIIARRYTKPFGDTRGTPITRTTTPAWVDDHTFLGKTTDASTSLVDVGARKYDPVAGAFISADPEFHANSPQSVGGYSYAGNDPVSNSDPTGLRAEDDDGNTAPPAPPSRPSNPCDGLSGYNKRQCLMGVSDDNDSTDVDASLNDYIAKAAALVAYNVVDKCRMGPVSVATHCTSPAQRDANKAHNQAFMQALEDGGANVLRDLAQVAGGGAGTILGGGLMASGIVECGTGVLCLAGAPSVAAGGAIGAGSGKVLTSGANNLGSDLAKMLNETSQADGSSDAASADEMRMARMLSDASKQKGMSGIGEANQLEAMIMGRAWVGEGYTFASDGKTMLSKDGLRQYRPPSFKPSRPAEYGGPGYQANFEWRTATRGEWQADAHLDITDM</sequence>
<comment type="caution">
    <text evidence="3">The sequence shown here is derived from an EMBL/GenBank/DDBJ whole genome shotgun (WGS) entry which is preliminary data.</text>
</comment>
<gene>
    <name evidence="3" type="ORF">GCM10009839_49650</name>
</gene>
<protein>
    <submittedName>
        <fullName evidence="3">RHS repeat-associated core domain-containing protein</fullName>
    </submittedName>
</protein>
<reference evidence="4" key="1">
    <citation type="journal article" date="2019" name="Int. J. Syst. Evol. Microbiol.">
        <title>The Global Catalogue of Microorganisms (GCM) 10K type strain sequencing project: providing services to taxonomists for standard genome sequencing and annotation.</title>
        <authorList>
            <consortium name="The Broad Institute Genomics Platform"/>
            <consortium name="The Broad Institute Genome Sequencing Center for Infectious Disease"/>
            <person name="Wu L."/>
            <person name="Ma J."/>
        </authorList>
    </citation>
    <scope>NUCLEOTIDE SEQUENCE [LARGE SCALE GENOMIC DNA]</scope>
    <source>
        <strain evidence="4">JCM 16014</strain>
    </source>
</reference>
<feature type="compositionally biased region" description="Low complexity" evidence="1">
    <location>
        <begin position="1730"/>
        <end position="1744"/>
    </location>
</feature>
<dbReference type="RefSeq" id="WP_344668050.1">
    <property type="nucleotide sequence ID" value="NZ_BAAAQN010000031.1"/>
</dbReference>